<dbReference type="InterPro" id="IPR029069">
    <property type="entry name" value="HotDog_dom_sf"/>
</dbReference>
<evidence type="ECO:0000313" key="3">
    <source>
        <dbReference type="Proteomes" id="UP000035720"/>
    </source>
</evidence>
<accession>A0A077M719</accession>
<organism evidence="2 3">
    <name type="scientific">Nostocoides jenkinsii Ben 74</name>
    <dbReference type="NCBI Taxonomy" id="1193518"/>
    <lineage>
        <taxon>Bacteria</taxon>
        <taxon>Bacillati</taxon>
        <taxon>Actinomycetota</taxon>
        <taxon>Actinomycetes</taxon>
        <taxon>Micrococcales</taxon>
        <taxon>Intrasporangiaceae</taxon>
        <taxon>Nostocoides</taxon>
    </lineage>
</organism>
<feature type="domain" description="Thioesterase" evidence="1">
    <location>
        <begin position="2"/>
        <end position="38"/>
    </location>
</feature>
<protein>
    <recommendedName>
        <fullName evidence="1">Thioesterase domain-containing protein</fullName>
    </recommendedName>
</protein>
<keyword evidence="3" id="KW-1185">Reference proteome</keyword>
<comment type="caution">
    <text evidence="2">The sequence shown here is derived from an EMBL/GenBank/DDBJ whole genome shotgun (WGS) entry which is preliminary data.</text>
</comment>
<evidence type="ECO:0000313" key="2">
    <source>
        <dbReference type="EMBL" id="CCI51590.1"/>
    </source>
</evidence>
<dbReference type="AlphaFoldDB" id="A0A077M719"/>
<dbReference type="Proteomes" id="UP000035720">
    <property type="component" value="Unassembled WGS sequence"/>
</dbReference>
<dbReference type="InterPro" id="IPR006683">
    <property type="entry name" value="Thioestr_dom"/>
</dbReference>
<dbReference type="SUPFAM" id="SSF54637">
    <property type="entry name" value="Thioesterase/thiol ester dehydrase-isomerase"/>
    <property type="match status" value="1"/>
</dbReference>
<name>A0A077M719_9MICO</name>
<reference evidence="2 3" key="1">
    <citation type="journal article" date="2013" name="ISME J.">
        <title>A metabolic model for members of the genus Tetrasphaera involved in enhanced biological phosphorus removal.</title>
        <authorList>
            <person name="Kristiansen R."/>
            <person name="Nguyen H.T.T."/>
            <person name="Saunders A.M."/>
            <person name="Nielsen J.L."/>
            <person name="Wimmer R."/>
            <person name="Le V.Q."/>
            <person name="McIlroy S.J."/>
            <person name="Petrovski S."/>
            <person name="Seviour R.J."/>
            <person name="Calteau A."/>
            <person name="Nielsen K.L."/>
            <person name="Nielsen P.H."/>
        </authorList>
    </citation>
    <scope>NUCLEOTIDE SEQUENCE [LARGE SCALE GENOMIC DNA]</scope>
    <source>
        <strain evidence="2 3">Ben 74</strain>
    </source>
</reference>
<dbReference type="EMBL" id="CAJC01000012">
    <property type="protein sequence ID" value="CCI51590.1"/>
    <property type="molecule type" value="Genomic_DNA"/>
</dbReference>
<evidence type="ECO:0000259" key="1">
    <source>
        <dbReference type="Pfam" id="PF03061"/>
    </source>
</evidence>
<gene>
    <name evidence="2" type="ORF">BN13_1090025</name>
</gene>
<dbReference type="Gene3D" id="3.10.129.10">
    <property type="entry name" value="Hotdog Thioesterase"/>
    <property type="match status" value="1"/>
</dbReference>
<proteinExistence type="predicted"/>
<dbReference type="STRING" id="1193518.BN13_1090025"/>
<dbReference type="Pfam" id="PF03061">
    <property type="entry name" value="4HBT"/>
    <property type="match status" value="1"/>
</dbReference>
<sequence length="44" mass="4763">MLEWIDKAGYAAVARWSGTYAVTAYVGNVRFTRPVEVGGGATRD</sequence>